<dbReference type="EMBL" id="BMJH01000003">
    <property type="protein sequence ID" value="GGC71200.1"/>
    <property type="molecule type" value="Genomic_DNA"/>
</dbReference>
<dbReference type="AlphaFoldDB" id="A0A916UG79"/>
<reference evidence="2" key="1">
    <citation type="journal article" date="2014" name="Int. J. Syst. Evol. Microbiol.">
        <title>Complete genome sequence of Corynebacterium casei LMG S-19264T (=DSM 44701T), isolated from a smear-ripened cheese.</title>
        <authorList>
            <consortium name="US DOE Joint Genome Institute (JGI-PGF)"/>
            <person name="Walter F."/>
            <person name="Albersmeier A."/>
            <person name="Kalinowski J."/>
            <person name="Ruckert C."/>
        </authorList>
    </citation>
    <scope>NUCLEOTIDE SEQUENCE</scope>
    <source>
        <strain evidence="2">CGMCC 1.15478</strain>
    </source>
</reference>
<keyword evidence="3" id="KW-1185">Reference proteome</keyword>
<dbReference type="PROSITE" id="PS51257">
    <property type="entry name" value="PROKAR_LIPOPROTEIN"/>
    <property type="match status" value="1"/>
</dbReference>
<accession>A0A916UG79</accession>
<organism evidence="2 3">
    <name type="scientific">Hoyosella rhizosphaerae</name>
    <dbReference type="NCBI Taxonomy" id="1755582"/>
    <lineage>
        <taxon>Bacteria</taxon>
        <taxon>Bacillati</taxon>
        <taxon>Actinomycetota</taxon>
        <taxon>Actinomycetes</taxon>
        <taxon>Mycobacteriales</taxon>
        <taxon>Hoyosellaceae</taxon>
        <taxon>Hoyosella</taxon>
    </lineage>
</organism>
<proteinExistence type="predicted"/>
<reference evidence="2" key="2">
    <citation type="submission" date="2020-09" db="EMBL/GenBank/DDBJ databases">
        <authorList>
            <person name="Sun Q."/>
            <person name="Zhou Y."/>
        </authorList>
    </citation>
    <scope>NUCLEOTIDE SEQUENCE</scope>
    <source>
        <strain evidence="2">CGMCC 1.15478</strain>
    </source>
</reference>
<feature type="signal peptide" evidence="1">
    <location>
        <begin position="1"/>
        <end position="21"/>
    </location>
</feature>
<dbReference type="Proteomes" id="UP000641514">
    <property type="component" value="Unassembled WGS sequence"/>
</dbReference>
<evidence type="ECO:0008006" key="4">
    <source>
        <dbReference type="Google" id="ProtNLM"/>
    </source>
</evidence>
<keyword evidence="1" id="KW-0732">Signal</keyword>
<evidence type="ECO:0000313" key="2">
    <source>
        <dbReference type="EMBL" id="GGC71200.1"/>
    </source>
</evidence>
<protein>
    <recommendedName>
        <fullName evidence="4">Peptidase MA-like domain-containing protein</fullName>
    </recommendedName>
</protein>
<evidence type="ECO:0000313" key="3">
    <source>
        <dbReference type="Proteomes" id="UP000641514"/>
    </source>
</evidence>
<name>A0A916UG79_9ACTN</name>
<comment type="caution">
    <text evidence="2">The sequence shown here is derived from an EMBL/GenBank/DDBJ whole genome shotgun (WGS) entry which is preliminary data.</text>
</comment>
<gene>
    <name evidence="2" type="ORF">GCM10011410_25140</name>
</gene>
<dbReference type="RefSeq" id="WP_188675491.1">
    <property type="nucleotide sequence ID" value="NZ_BMJH01000003.1"/>
</dbReference>
<feature type="chain" id="PRO_5037480770" description="Peptidase MA-like domain-containing protein" evidence="1">
    <location>
        <begin position="22"/>
        <end position="445"/>
    </location>
</feature>
<sequence length="445" mass="48061">MSAAVRLVFVAIIAFTLAACAQPAHPPDHAETTAPATVSNADPKVAEVQGVLDSFAQAQHAGDTDALEKLIHPNADESFVRREIQRSVSLASAPIVSWSYYLADGPEQFLSTDAIQHLNARDVWAPEIRTRYAYDNEVGHADRPATLFLALHGDTWLIAGDTDEHAQSMGVPRKQWSGPWDFDVLSSQTKDSQGIRFVLVAPADMDERLAEIAESLPTVASEADGFWETPWADEVVIVLATDSAQLAALAGGFGNDGDDGNHKGGNIAAVAIANPATSASPADGQRVIINTQVFDTLSADQRQATLKHELTHVITRSRTAPSTPLWLKEGTADFVGRTGTSIELFDGAPNAVRMVRQFGPPDSLPRDDHFHADTQSTVLAYELSWSFALFIADEFGPSAVRETYFAIAETGGGNEAIDRGLREALGIGYAEALTRWSMWWANNIE</sequence>
<evidence type="ECO:0000256" key="1">
    <source>
        <dbReference type="SAM" id="SignalP"/>
    </source>
</evidence>